<evidence type="ECO:0000256" key="4">
    <source>
        <dbReference type="PROSITE-ProRule" id="PRU00175"/>
    </source>
</evidence>
<feature type="compositionally biased region" description="Pro residues" evidence="5">
    <location>
        <begin position="76"/>
        <end position="92"/>
    </location>
</feature>
<protein>
    <recommendedName>
        <fullName evidence="6">RING-type domain-containing protein</fullName>
    </recommendedName>
</protein>
<keyword evidence="1" id="KW-0479">Metal-binding</keyword>
<feature type="domain" description="RING-type" evidence="6">
    <location>
        <begin position="167"/>
        <end position="217"/>
    </location>
</feature>
<proteinExistence type="predicted"/>
<name>A0AA40K5S1_9PEZI</name>
<dbReference type="AlphaFoldDB" id="A0AA40K5S1"/>
<dbReference type="SMART" id="SM00184">
    <property type="entry name" value="RING"/>
    <property type="match status" value="1"/>
</dbReference>
<dbReference type="GO" id="GO:0008270">
    <property type="term" value="F:zinc ion binding"/>
    <property type="evidence" value="ECO:0007669"/>
    <property type="project" value="UniProtKB-KW"/>
</dbReference>
<dbReference type="PANTHER" id="PTHR15710:SF74">
    <property type="entry name" value="RING-TYPE E3 UBIQUITIN TRANSFERASE-RELATED"/>
    <property type="match status" value="1"/>
</dbReference>
<keyword evidence="2 4" id="KW-0863">Zinc-finger</keyword>
<dbReference type="Proteomes" id="UP001172155">
    <property type="component" value="Unassembled WGS sequence"/>
</dbReference>
<keyword evidence="8" id="KW-1185">Reference proteome</keyword>
<feature type="region of interest" description="Disordered" evidence="5">
    <location>
        <begin position="1"/>
        <end position="96"/>
    </location>
</feature>
<dbReference type="Pfam" id="PF13639">
    <property type="entry name" value="zf-RING_2"/>
    <property type="match status" value="1"/>
</dbReference>
<accession>A0AA40K5S1</accession>
<feature type="compositionally biased region" description="Low complexity" evidence="5">
    <location>
        <begin position="112"/>
        <end position="121"/>
    </location>
</feature>
<feature type="region of interest" description="Disordered" evidence="5">
    <location>
        <begin position="112"/>
        <end position="146"/>
    </location>
</feature>
<gene>
    <name evidence="7" type="ORF">B0T18DRAFT_390966</name>
</gene>
<dbReference type="InterPro" id="IPR001841">
    <property type="entry name" value="Znf_RING"/>
</dbReference>
<evidence type="ECO:0000256" key="2">
    <source>
        <dbReference type="ARBA" id="ARBA00022771"/>
    </source>
</evidence>
<evidence type="ECO:0000313" key="7">
    <source>
        <dbReference type="EMBL" id="KAK0746537.1"/>
    </source>
</evidence>
<feature type="compositionally biased region" description="Basic and acidic residues" evidence="5">
    <location>
        <begin position="40"/>
        <end position="52"/>
    </location>
</feature>
<reference evidence="7" key="1">
    <citation type="submission" date="2023-06" db="EMBL/GenBank/DDBJ databases">
        <title>Genome-scale phylogeny and comparative genomics of the fungal order Sordariales.</title>
        <authorList>
            <consortium name="Lawrence Berkeley National Laboratory"/>
            <person name="Hensen N."/>
            <person name="Bonometti L."/>
            <person name="Westerberg I."/>
            <person name="Brannstrom I.O."/>
            <person name="Guillou S."/>
            <person name="Cros-Aarteil S."/>
            <person name="Calhoun S."/>
            <person name="Haridas S."/>
            <person name="Kuo A."/>
            <person name="Mondo S."/>
            <person name="Pangilinan J."/>
            <person name="Riley R."/>
            <person name="LaButti K."/>
            <person name="Andreopoulos B."/>
            <person name="Lipzen A."/>
            <person name="Chen C."/>
            <person name="Yanf M."/>
            <person name="Daum C."/>
            <person name="Ng V."/>
            <person name="Clum A."/>
            <person name="Steindorff A."/>
            <person name="Ohm R."/>
            <person name="Martin F."/>
            <person name="Silar P."/>
            <person name="Natvig D."/>
            <person name="Lalanne C."/>
            <person name="Gautier V."/>
            <person name="Ament-velasquez S.L."/>
            <person name="Kruys A."/>
            <person name="Hutchinson M.I."/>
            <person name="Powell A.J."/>
            <person name="Barry K."/>
            <person name="Miller A.N."/>
            <person name="Grigoriev I.V."/>
            <person name="Debuchy R."/>
            <person name="Gladieux P."/>
            <person name="Thoren M.H."/>
            <person name="Johannesson H."/>
        </authorList>
    </citation>
    <scope>NUCLEOTIDE SEQUENCE</scope>
    <source>
        <strain evidence="7">SMH3187-1</strain>
    </source>
</reference>
<dbReference type="InterPro" id="IPR013083">
    <property type="entry name" value="Znf_RING/FYVE/PHD"/>
</dbReference>
<comment type="caution">
    <text evidence="7">The sequence shown here is derived from an EMBL/GenBank/DDBJ whole genome shotgun (WGS) entry which is preliminary data.</text>
</comment>
<feature type="compositionally biased region" description="Basic and acidic residues" evidence="5">
    <location>
        <begin position="135"/>
        <end position="146"/>
    </location>
</feature>
<evidence type="ECO:0000256" key="3">
    <source>
        <dbReference type="ARBA" id="ARBA00022833"/>
    </source>
</evidence>
<evidence type="ECO:0000313" key="8">
    <source>
        <dbReference type="Proteomes" id="UP001172155"/>
    </source>
</evidence>
<evidence type="ECO:0000256" key="5">
    <source>
        <dbReference type="SAM" id="MobiDB-lite"/>
    </source>
</evidence>
<dbReference type="PROSITE" id="PS50089">
    <property type="entry name" value="ZF_RING_2"/>
    <property type="match status" value="1"/>
</dbReference>
<feature type="compositionally biased region" description="Pro residues" evidence="5">
    <location>
        <begin position="53"/>
        <end position="70"/>
    </location>
</feature>
<evidence type="ECO:0000256" key="1">
    <source>
        <dbReference type="ARBA" id="ARBA00022723"/>
    </source>
</evidence>
<sequence>MVTRGRRPPPPNRPSNVPQPGAFPVIPMGIAQPLPYRPDLQFRPEEHSRPQRPDPQFPAHPPPQGPPIQPPAELRPLPPAEARPLPQQPSNPPRVEAMPPLVLAEMPPFQPAEQVAAAPPERAAPPPEQATPRRASVERRSSERPLHNNYVENPRVAFLIDDVRIVCEICFESELVVSRPRSNIRDETPAIFPCGHVFGHKCISEWLESHSTCPTCRLKLKHTKCGHVLQASPIHIYNILRIPKTIPRGGWIGEPCAQCWYRTKQVEAKRLYDAVSLFIRTTLPEHKAVFGTESHAAMVAKAEAFADSLVEECIGAQGRDWNRDSVVFYSSL</sequence>
<dbReference type="Gene3D" id="3.30.40.10">
    <property type="entry name" value="Zinc/RING finger domain, C3HC4 (zinc finger)"/>
    <property type="match status" value="1"/>
</dbReference>
<dbReference type="EMBL" id="JAUKUD010000004">
    <property type="protein sequence ID" value="KAK0746537.1"/>
    <property type="molecule type" value="Genomic_DNA"/>
</dbReference>
<evidence type="ECO:0000259" key="6">
    <source>
        <dbReference type="PROSITE" id="PS50089"/>
    </source>
</evidence>
<dbReference type="SUPFAM" id="SSF57850">
    <property type="entry name" value="RING/U-box"/>
    <property type="match status" value="1"/>
</dbReference>
<dbReference type="PANTHER" id="PTHR15710">
    <property type="entry name" value="E3 UBIQUITIN-PROTEIN LIGASE PRAJA"/>
    <property type="match status" value="1"/>
</dbReference>
<organism evidence="7 8">
    <name type="scientific">Schizothecium vesticola</name>
    <dbReference type="NCBI Taxonomy" id="314040"/>
    <lineage>
        <taxon>Eukaryota</taxon>
        <taxon>Fungi</taxon>
        <taxon>Dikarya</taxon>
        <taxon>Ascomycota</taxon>
        <taxon>Pezizomycotina</taxon>
        <taxon>Sordariomycetes</taxon>
        <taxon>Sordariomycetidae</taxon>
        <taxon>Sordariales</taxon>
        <taxon>Schizotheciaceae</taxon>
        <taxon>Schizothecium</taxon>
    </lineage>
</organism>
<keyword evidence="3" id="KW-0862">Zinc</keyword>